<name>A0A7A7A2S6_ECOLX</name>
<reference evidence="1" key="2">
    <citation type="submission" date="2019-09" db="EMBL/GenBank/DDBJ databases">
        <authorList>
            <consortium name="NCBI Pathogen Detection Project"/>
        </authorList>
    </citation>
    <scope>NUCLEOTIDE SEQUENCE</scope>
    <source>
        <strain evidence="1">EC00677</strain>
    </source>
</reference>
<dbReference type="AlphaFoldDB" id="A0A7A7A2S6"/>
<evidence type="ECO:0000313" key="1">
    <source>
        <dbReference type="EMBL" id="HAJ1193065.1"/>
    </source>
</evidence>
<gene>
    <name evidence="1" type="ORF">HL629_25805</name>
</gene>
<dbReference type="EMBL" id="DABHBG010000069">
    <property type="protein sequence ID" value="HAJ1193065.1"/>
    <property type="molecule type" value="Genomic_DNA"/>
</dbReference>
<proteinExistence type="predicted"/>
<protein>
    <recommendedName>
        <fullName evidence="2">Lipoprotein</fullName>
    </recommendedName>
</protein>
<comment type="caution">
    <text evidence="1">The sequence shown here is derived from an EMBL/GenBank/DDBJ whole genome shotgun (WGS) entry which is preliminary data.</text>
</comment>
<dbReference type="PROSITE" id="PS51257">
    <property type="entry name" value="PROKAR_LIPOPROTEIN"/>
    <property type="match status" value="1"/>
</dbReference>
<reference evidence="1" key="1">
    <citation type="journal article" date="2018" name="Genome Biol.">
        <title>SKESA: strategic k-mer extension for scrupulous assemblies.</title>
        <authorList>
            <person name="Souvorov A."/>
            <person name="Agarwala R."/>
            <person name="Lipman D.J."/>
        </authorList>
    </citation>
    <scope>NUCLEOTIDE SEQUENCE</scope>
    <source>
        <strain evidence="1">EC00677</strain>
    </source>
</reference>
<sequence length="96" mass="10929">MMNKLILLKRQKFLLSPILIAILLLSGCGDKNERDFIRGCKSGGYSTALCGCIWDELQKIYVNDELLRTSQSGQLPPDFMRNMQKASLQCSIKFNR</sequence>
<accession>A0A7A7A2S6</accession>
<organism evidence="1">
    <name type="scientific">Escherichia coli</name>
    <dbReference type="NCBI Taxonomy" id="562"/>
    <lineage>
        <taxon>Bacteria</taxon>
        <taxon>Pseudomonadati</taxon>
        <taxon>Pseudomonadota</taxon>
        <taxon>Gammaproteobacteria</taxon>
        <taxon>Enterobacterales</taxon>
        <taxon>Enterobacteriaceae</taxon>
        <taxon>Escherichia</taxon>
    </lineage>
</organism>
<evidence type="ECO:0008006" key="2">
    <source>
        <dbReference type="Google" id="ProtNLM"/>
    </source>
</evidence>